<feature type="domain" description="HYR" evidence="3">
    <location>
        <begin position="1383"/>
        <end position="1466"/>
    </location>
</feature>
<dbReference type="InterPro" id="IPR013783">
    <property type="entry name" value="Ig-like_fold"/>
</dbReference>
<dbReference type="Gene3D" id="3.10.100.10">
    <property type="entry name" value="Mannose-Binding Protein A, subunit A"/>
    <property type="match status" value="1"/>
</dbReference>
<dbReference type="EMBL" id="JADKFW010000004">
    <property type="protein sequence ID" value="MBK9717018.1"/>
    <property type="molecule type" value="Genomic_DNA"/>
</dbReference>
<dbReference type="Pfam" id="PF00059">
    <property type="entry name" value="Lectin_C"/>
    <property type="match status" value="1"/>
</dbReference>
<dbReference type="InterPro" id="IPR043555">
    <property type="entry name" value="SRPX-like"/>
</dbReference>
<proteinExistence type="predicted"/>
<dbReference type="SUPFAM" id="SSF56436">
    <property type="entry name" value="C-type lectin-like"/>
    <property type="match status" value="1"/>
</dbReference>
<dbReference type="Pfam" id="PF02494">
    <property type="entry name" value="HYR"/>
    <property type="match status" value="1"/>
</dbReference>
<dbReference type="InterPro" id="IPR045474">
    <property type="entry name" value="GEVED"/>
</dbReference>
<comment type="caution">
    <text evidence="4">The sequence shown here is derived from an EMBL/GenBank/DDBJ whole genome shotgun (WGS) entry which is preliminary data.</text>
</comment>
<feature type="domain" description="C-type lectin" evidence="2">
    <location>
        <begin position="1686"/>
        <end position="1798"/>
    </location>
</feature>
<feature type="domain" description="HYR" evidence="3">
    <location>
        <begin position="1554"/>
        <end position="1635"/>
    </location>
</feature>
<dbReference type="InterPro" id="IPR026444">
    <property type="entry name" value="Secre_tail"/>
</dbReference>
<dbReference type="PANTHER" id="PTHR46343:SF2">
    <property type="entry name" value="SUSHI_VON WILLEBRAND FACTOR TYPE A_EGF_PENTRAXIN DOMAIN-CONTAINING 1"/>
    <property type="match status" value="1"/>
</dbReference>
<dbReference type="PANTHER" id="PTHR46343">
    <property type="entry name" value="HYR DOMAIN-CONTAINING PROTEIN"/>
    <property type="match status" value="1"/>
</dbReference>
<accession>A0A9D7S795</accession>
<evidence type="ECO:0000313" key="5">
    <source>
        <dbReference type="Proteomes" id="UP000808349"/>
    </source>
</evidence>
<dbReference type="InterPro" id="IPR003410">
    <property type="entry name" value="HYR_dom"/>
</dbReference>
<dbReference type="NCBIfam" id="TIGR01451">
    <property type="entry name" value="B_ant_repeat"/>
    <property type="match status" value="1"/>
</dbReference>
<evidence type="ECO:0000259" key="2">
    <source>
        <dbReference type="PROSITE" id="PS50041"/>
    </source>
</evidence>
<sequence>MKVKLALTGLLFCCLLFVILQARQEFFELPIGSQSKIQKVFSAATLDLNSSNQHFHAAPGNEIDFINPVLPKVVACGETALAVIDVVKLNTGKTSSSMQLSIALDKGLRFSGQFFAVGCTGIQSNVKFRNDLSTAQNIVFDFPEMQTGVCSMIKFSFGLKVDCEVIQIINTNPNEVFNWSYKMNYTGGFDTKEESPIPINKPKLTITDPGSAIASPGSILTRSFTICQTGVDAYLLDSLIINDFGASDINIKGVKINGGVEKSQYVSGLPGNQTITIPASEFINATLSGTNNLGNSNTKFDGPEGGNPNSKAECLVITEVIEINGCKSNSLSSQVVAGWGCGGNICQYSDPVNPNISIEISGGPKLTISEEVGSELCLGRSYQHSVTVQNEGTSIATNIDFDVYLWSNTIDQLADCNGGSLDSNAFQISINNGGFQSIKPIKVQTKNCNGFLSCYTQDIVLGSTLRLPEMRPNDRIEIRYTKKLCCPSSTGYYNASGDAIKADYMDRCGNLNNILPTLVTDQIFFTKGEISNETPGAFRDGVLSELTLIYRELIISNYNANSLIELEITLPPGFSWSGNISDIIWTDAARRVWQTKSLNFNNGVIRARFNVQELQTMLFSKVNSEIKLKNLVLDCNQLGSANPLFTEFGVEVKFFPDPNNCDCEIPLASNKVINEIFCPIINNDQCRGVFFYDFDVKRTTYGLQDSNDDELPDNNNIADPNIDPIKTIRAMAGDEITARYSGVIEDTVDVFPMHQYLYAESNFPSASEMIVANASAEIYDASRNVVIYCQDIKSEYLGNDVWKFDLSRPAILAAGCADPNLAGFGGYEKNDTVKLKVIYRINKNIPNVVVENLMLNRLYVSSIPDPINDIDKKQCYNRFGRFIYIGYYLTNNGIPAVFEGCENDFVAVNFEYHNIPTSTSTGSNLFPFEYRPQIVLDQMEVKLPAGYSYVSSEAVLSVGRGSGIPVNLRANVAPVNPNVSNLVFDLRPLFKSNNPNGPWDDPDDAFIVEIRVFINPDCQVPKISKFSGRTIASRRGFLLNIPANGNNTEPIDNEDQVLDPSNTAFNLTFVRPHLALQSSNQTVNGITSNFNWPLNIYNTAANTQARNVWLYFKNPSGQIAINELKIGNTKINASAGGFFQLGNLTSQGGQLNLEINGSSNFLCNLDSVIVYAGWNCVGYPTQFEADLCDKAEYTLYIKPFSTNMSITSLLPIENASKIYKLCENIEFVVQVDNIGQSNASNIDFDFIAPPGFEYIPDSTYIEYRIKSIIPPSPNVRSGNWRKIGNPVIVGNDPLGVIHRFDITKQWNAATGQNTLGGVNGSLPYTVINPDSSKFYIRFMAKARCGFNPGTRIPYRVSAQSTCQLGSNQKEISITEFSVPINSTNLKDPNYSNITCPPNITIASGPDCSVNVNWIEPAPKDLCNPVTVKGTHKPGDRFNIGTTTVSYTGTDACGNQNTCSFTITVTENCCNNKPIITCPANISGCPGGSIHPDITGYATARPLISTCLPPIMTYTDKTIYAGPCKGAIKIERTWRAAVPGIPTTFSECIQTIEYKDDVAPVFTSIPKNITIQVFAACDGIATWVDPIATDKCGGVTITSSRSSGSKFLVGVTKVVFTATDLCGNTSTASMLVNVDGNEIEVFCPNDTTVFRTNVYLNGTYYTWPLPTVKYCTPCIDSMAGFIYMGEYNGHRYFCSKAAETWNTAKLICELNGGKLAIMNDAQENQFLSKKLMGQTAWIGGTDARIEGVFEWHDRTPFVYTNWKKGEPNKLTSNDDYIEMFPDGTWNDQDGKVSREFVCEFTCFDLTQIAGPKRGTLIPCGNSIIKYEALKNGKRDTCEFNVNIDCDSISKYCNTRAENSQLMWIQNVTIANINNTSGDNNGYKYFNTNCGQLSNGQKTSIWLTPGFKATTYNVYWKAWIDYNADGFFSNNELIITGSGKNTINANVTVPNKLLPRLVRMRVMMSYGTYPAGECSKILYGEVEDYCISINGGTSFSNFLNEELESFLTPNDNKEIEIKEDYSIGTELQTYRPINPLFLVDILPNPANNEITLHVNQGDIQSVFIYDIYGNEVIKMQDQQHVTYLFDVSNWNNGVYVFVMRNTKGEQLVKRIVVQH</sequence>
<dbReference type="InterPro" id="IPR016187">
    <property type="entry name" value="CTDL_fold"/>
</dbReference>
<gene>
    <name evidence="4" type="ORF">IPO85_05815</name>
</gene>
<evidence type="ECO:0000313" key="4">
    <source>
        <dbReference type="EMBL" id="MBK9717018.1"/>
    </source>
</evidence>
<organism evidence="4 5">
    <name type="scientific">Candidatus Defluviibacterium haderslevense</name>
    <dbReference type="NCBI Taxonomy" id="2981993"/>
    <lineage>
        <taxon>Bacteria</taxon>
        <taxon>Pseudomonadati</taxon>
        <taxon>Bacteroidota</taxon>
        <taxon>Saprospiria</taxon>
        <taxon>Saprospirales</taxon>
        <taxon>Saprospiraceae</taxon>
        <taxon>Candidatus Defluviibacterium</taxon>
    </lineage>
</organism>
<dbReference type="PROSITE" id="PS50825">
    <property type="entry name" value="HYR"/>
    <property type="match status" value="2"/>
</dbReference>
<dbReference type="Gene3D" id="2.60.40.10">
    <property type="entry name" value="Immunoglobulins"/>
    <property type="match status" value="1"/>
</dbReference>
<dbReference type="InterPro" id="IPR001304">
    <property type="entry name" value="C-type_lectin-like"/>
</dbReference>
<dbReference type="Proteomes" id="UP000808349">
    <property type="component" value="Unassembled WGS sequence"/>
</dbReference>
<protein>
    <submittedName>
        <fullName evidence="4">HYR domain-containing protein</fullName>
    </submittedName>
</protein>
<dbReference type="NCBIfam" id="TIGR04183">
    <property type="entry name" value="Por_Secre_tail"/>
    <property type="match status" value="1"/>
</dbReference>
<evidence type="ECO:0000259" key="3">
    <source>
        <dbReference type="PROSITE" id="PS50825"/>
    </source>
</evidence>
<dbReference type="SMART" id="SM00034">
    <property type="entry name" value="CLECT"/>
    <property type="match status" value="1"/>
</dbReference>
<dbReference type="PROSITE" id="PS50041">
    <property type="entry name" value="C_TYPE_LECTIN_2"/>
    <property type="match status" value="1"/>
</dbReference>
<keyword evidence="1" id="KW-0677">Repeat</keyword>
<evidence type="ECO:0000256" key="1">
    <source>
        <dbReference type="ARBA" id="ARBA00022737"/>
    </source>
</evidence>
<dbReference type="InterPro" id="IPR047589">
    <property type="entry name" value="DUF11_rpt"/>
</dbReference>
<name>A0A9D7S795_9BACT</name>
<dbReference type="Pfam" id="PF20009">
    <property type="entry name" value="GEVED"/>
    <property type="match status" value="1"/>
</dbReference>
<dbReference type="InterPro" id="IPR016186">
    <property type="entry name" value="C-type_lectin-like/link_sf"/>
</dbReference>
<dbReference type="Pfam" id="PF18962">
    <property type="entry name" value="Por_Secre_tail"/>
    <property type="match status" value="1"/>
</dbReference>
<reference evidence="4 5" key="1">
    <citation type="submission" date="2020-10" db="EMBL/GenBank/DDBJ databases">
        <title>Connecting structure to function with the recovery of over 1000 high-quality activated sludge metagenome-assembled genomes encoding full-length rRNA genes using long-read sequencing.</title>
        <authorList>
            <person name="Singleton C.M."/>
            <person name="Petriglieri F."/>
            <person name="Kristensen J.M."/>
            <person name="Kirkegaard R.H."/>
            <person name="Michaelsen T.Y."/>
            <person name="Andersen M.H."/>
            <person name="Karst S.M."/>
            <person name="Dueholm M.S."/>
            <person name="Nielsen P.H."/>
            <person name="Albertsen M."/>
        </authorList>
    </citation>
    <scope>NUCLEOTIDE SEQUENCE [LARGE SCALE GENOMIC DNA]</scope>
    <source>
        <strain evidence="4">Ribe_18-Q3-R11-54_BAT3C.373</strain>
    </source>
</reference>